<evidence type="ECO:0000256" key="8">
    <source>
        <dbReference type="ARBA" id="ARBA00022842"/>
    </source>
</evidence>
<sequence length="324" mass="37093">MRQLSISRQKVIVVVGPTASGKSALAIRIAKKFNGEVISADSRQVYRGMDIGTGKVPISYATRRGAWTKSSIPPKGGIPLYRGVPHHLLDVASPRTNFTVAHYQRLARRAIHDILRRGKLPILCGGTGLYIDAALYDYALPAVPPNAQLRRTLEKKPADTLFAELQRRDPRRAVSIDRHNKRRLVRALEIIRATGAVVPSREEVLRRTSPYDILKIGLNPPHEALKKKIRARILEWLRHGLMREVKGLRAKGISWKRLHDFGLTYDYAARHLRGFLTKEEMTNELSRAIYQYAKRQRRWFRKNKDVMWVQNEKDATRAMRAFLA</sequence>
<dbReference type="InterPro" id="IPR039657">
    <property type="entry name" value="Dimethylallyltransferase"/>
</dbReference>
<evidence type="ECO:0000256" key="4">
    <source>
        <dbReference type="ARBA" id="ARBA00022679"/>
    </source>
</evidence>
<dbReference type="SUPFAM" id="SSF52540">
    <property type="entry name" value="P-loop containing nucleoside triphosphate hydrolases"/>
    <property type="match status" value="2"/>
</dbReference>
<dbReference type="PANTHER" id="PTHR11088:SF60">
    <property type="entry name" value="TRNA DIMETHYLALLYLTRANSFERASE"/>
    <property type="match status" value="1"/>
</dbReference>
<dbReference type="EMBL" id="MHLA01000001">
    <property type="protein sequence ID" value="OGZ00428.1"/>
    <property type="molecule type" value="Genomic_DNA"/>
</dbReference>
<dbReference type="STRING" id="1798650.A2945_03750"/>
<evidence type="ECO:0000256" key="9">
    <source>
        <dbReference type="ARBA" id="ARBA00049563"/>
    </source>
</evidence>
<name>A0A1G2CJ41_9BACT</name>
<keyword evidence="8 10" id="KW-0460">Magnesium</keyword>
<feature type="binding site" evidence="10">
    <location>
        <begin position="16"/>
        <end position="23"/>
    </location>
    <ligand>
        <name>ATP</name>
        <dbReference type="ChEBI" id="CHEBI:30616"/>
    </ligand>
</feature>
<dbReference type="GO" id="GO:0052381">
    <property type="term" value="F:tRNA dimethylallyltransferase activity"/>
    <property type="evidence" value="ECO:0007669"/>
    <property type="project" value="UniProtKB-UniRule"/>
</dbReference>
<evidence type="ECO:0000256" key="3">
    <source>
        <dbReference type="ARBA" id="ARBA00005842"/>
    </source>
</evidence>
<organism evidence="14 15">
    <name type="scientific">Candidatus Liptonbacteria bacterium RIFCSPLOWO2_01_FULL_52_25</name>
    <dbReference type="NCBI Taxonomy" id="1798650"/>
    <lineage>
        <taxon>Bacteria</taxon>
        <taxon>Candidatus Liptoniibacteriota</taxon>
    </lineage>
</organism>
<comment type="caution">
    <text evidence="14">The sequence shown here is derived from an EMBL/GenBank/DDBJ whole genome shotgun (WGS) entry which is preliminary data.</text>
</comment>
<evidence type="ECO:0000256" key="6">
    <source>
        <dbReference type="ARBA" id="ARBA00022741"/>
    </source>
</evidence>
<comment type="function">
    <text evidence="2 10 12">Catalyzes the transfer of a dimethylallyl group onto the adenine at position 37 in tRNAs that read codons beginning with uridine, leading to the formation of N6-(dimethylallyl)adenosine (i(6)A).</text>
</comment>
<evidence type="ECO:0000256" key="10">
    <source>
        <dbReference type="HAMAP-Rule" id="MF_00185"/>
    </source>
</evidence>
<dbReference type="GO" id="GO:0005524">
    <property type="term" value="F:ATP binding"/>
    <property type="evidence" value="ECO:0007669"/>
    <property type="project" value="UniProtKB-UniRule"/>
</dbReference>
<keyword evidence="4 10" id="KW-0808">Transferase</keyword>
<protein>
    <recommendedName>
        <fullName evidence="10">tRNA dimethylallyltransferase</fullName>
        <ecNumber evidence="10">2.5.1.75</ecNumber>
    </recommendedName>
    <alternativeName>
        <fullName evidence="10">Dimethylallyl diphosphate:tRNA dimethylallyltransferase</fullName>
        <shortName evidence="10">DMAPP:tRNA dimethylallyltransferase</shortName>
        <shortName evidence="10">DMATase</shortName>
    </alternativeName>
    <alternativeName>
        <fullName evidence="10">Isopentenyl-diphosphate:tRNA isopentenyltransferase</fullName>
        <shortName evidence="10">IPP transferase</shortName>
        <shortName evidence="10">IPPT</shortName>
        <shortName evidence="10">IPTase</shortName>
    </alternativeName>
</protein>
<evidence type="ECO:0000256" key="5">
    <source>
        <dbReference type="ARBA" id="ARBA00022694"/>
    </source>
</evidence>
<evidence type="ECO:0000313" key="15">
    <source>
        <dbReference type="Proteomes" id="UP000178880"/>
    </source>
</evidence>
<dbReference type="Gene3D" id="1.10.20.140">
    <property type="match status" value="1"/>
</dbReference>
<comment type="subunit">
    <text evidence="10">Monomer.</text>
</comment>
<comment type="caution">
    <text evidence="10">Lacks conserved residue(s) required for the propagation of feature annotation.</text>
</comment>
<accession>A0A1G2CJ41</accession>
<proteinExistence type="inferred from homology"/>
<evidence type="ECO:0000256" key="7">
    <source>
        <dbReference type="ARBA" id="ARBA00022840"/>
    </source>
</evidence>
<evidence type="ECO:0000256" key="12">
    <source>
        <dbReference type="RuleBase" id="RU003784"/>
    </source>
</evidence>
<dbReference type="Proteomes" id="UP000178880">
    <property type="component" value="Unassembled WGS sequence"/>
</dbReference>
<comment type="catalytic activity">
    <reaction evidence="9 10 11">
        <text>adenosine(37) in tRNA + dimethylallyl diphosphate = N(6)-dimethylallyladenosine(37) in tRNA + diphosphate</text>
        <dbReference type="Rhea" id="RHEA:26482"/>
        <dbReference type="Rhea" id="RHEA-COMP:10162"/>
        <dbReference type="Rhea" id="RHEA-COMP:10375"/>
        <dbReference type="ChEBI" id="CHEBI:33019"/>
        <dbReference type="ChEBI" id="CHEBI:57623"/>
        <dbReference type="ChEBI" id="CHEBI:74411"/>
        <dbReference type="ChEBI" id="CHEBI:74415"/>
        <dbReference type="EC" id="2.5.1.75"/>
    </reaction>
</comment>
<feature type="region of interest" description="Interaction with substrate tRNA" evidence="10">
    <location>
        <begin position="41"/>
        <end position="44"/>
    </location>
</feature>
<feature type="binding site" evidence="10">
    <location>
        <begin position="18"/>
        <end position="23"/>
    </location>
    <ligand>
        <name>substrate</name>
    </ligand>
</feature>
<evidence type="ECO:0000256" key="11">
    <source>
        <dbReference type="RuleBase" id="RU003783"/>
    </source>
</evidence>
<dbReference type="NCBIfam" id="TIGR00174">
    <property type="entry name" value="miaA"/>
    <property type="match status" value="1"/>
</dbReference>
<feature type="site" description="Interaction with substrate tRNA" evidence="10">
    <location>
        <position position="150"/>
    </location>
</feature>
<keyword evidence="6 10" id="KW-0547">Nucleotide-binding</keyword>
<dbReference type="AlphaFoldDB" id="A0A1G2CJ41"/>
<comment type="similarity">
    <text evidence="3 10 13">Belongs to the IPP transferase family.</text>
</comment>
<comment type="cofactor">
    <cofactor evidence="1 10">
        <name>Mg(2+)</name>
        <dbReference type="ChEBI" id="CHEBI:18420"/>
    </cofactor>
</comment>
<dbReference type="HAMAP" id="MF_00185">
    <property type="entry name" value="IPP_trans"/>
    <property type="match status" value="1"/>
</dbReference>
<dbReference type="PANTHER" id="PTHR11088">
    <property type="entry name" value="TRNA DIMETHYLALLYLTRANSFERASE"/>
    <property type="match status" value="1"/>
</dbReference>
<evidence type="ECO:0000256" key="13">
    <source>
        <dbReference type="RuleBase" id="RU003785"/>
    </source>
</evidence>
<dbReference type="GO" id="GO:0006400">
    <property type="term" value="P:tRNA modification"/>
    <property type="evidence" value="ECO:0007669"/>
    <property type="project" value="TreeGrafter"/>
</dbReference>
<evidence type="ECO:0000256" key="2">
    <source>
        <dbReference type="ARBA" id="ARBA00003213"/>
    </source>
</evidence>
<gene>
    <name evidence="10" type="primary">miaA</name>
    <name evidence="14" type="ORF">A2945_03750</name>
</gene>
<reference evidence="14 15" key="1">
    <citation type="journal article" date="2016" name="Nat. Commun.">
        <title>Thousands of microbial genomes shed light on interconnected biogeochemical processes in an aquifer system.</title>
        <authorList>
            <person name="Anantharaman K."/>
            <person name="Brown C.T."/>
            <person name="Hug L.A."/>
            <person name="Sharon I."/>
            <person name="Castelle C.J."/>
            <person name="Probst A.J."/>
            <person name="Thomas B.C."/>
            <person name="Singh A."/>
            <person name="Wilkins M.J."/>
            <person name="Karaoz U."/>
            <person name="Brodie E.L."/>
            <person name="Williams K.H."/>
            <person name="Hubbard S.S."/>
            <person name="Banfield J.F."/>
        </authorList>
    </citation>
    <scope>NUCLEOTIDE SEQUENCE [LARGE SCALE GENOMIC DNA]</scope>
</reference>
<dbReference type="Gene3D" id="3.40.50.300">
    <property type="entry name" value="P-loop containing nucleotide triphosphate hydrolases"/>
    <property type="match status" value="1"/>
</dbReference>
<keyword evidence="5 10" id="KW-0819">tRNA processing</keyword>
<keyword evidence="7 10" id="KW-0067">ATP-binding</keyword>
<dbReference type="InterPro" id="IPR027417">
    <property type="entry name" value="P-loop_NTPase"/>
</dbReference>
<dbReference type="InterPro" id="IPR018022">
    <property type="entry name" value="IPT"/>
</dbReference>
<evidence type="ECO:0000256" key="1">
    <source>
        <dbReference type="ARBA" id="ARBA00001946"/>
    </source>
</evidence>
<feature type="site" description="Interaction with substrate tRNA" evidence="10">
    <location>
        <position position="127"/>
    </location>
</feature>
<dbReference type="Pfam" id="PF01715">
    <property type="entry name" value="IPPT"/>
    <property type="match status" value="1"/>
</dbReference>
<dbReference type="EC" id="2.5.1.75" evidence="10"/>
<evidence type="ECO:0000313" key="14">
    <source>
        <dbReference type="EMBL" id="OGZ00428.1"/>
    </source>
</evidence>